<evidence type="ECO:0000313" key="8">
    <source>
        <dbReference type="Proteomes" id="UP000054321"/>
    </source>
</evidence>
<reference evidence="7 8" key="1">
    <citation type="submission" date="2014-04" db="EMBL/GenBank/DDBJ databases">
        <authorList>
            <consortium name="DOE Joint Genome Institute"/>
            <person name="Kuo A."/>
            <person name="Martino E."/>
            <person name="Perotto S."/>
            <person name="Kohler A."/>
            <person name="Nagy L.G."/>
            <person name="Floudas D."/>
            <person name="Copeland A."/>
            <person name="Barry K.W."/>
            <person name="Cichocki N."/>
            <person name="Veneault-Fourrey C."/>
            <person name="LaButti K."/>
            <person name="Lindquist E.A."/>
            <person name="Lipzen A."/>
            <person name="Lundell T."/>
            <person name="Morin E."/>
            <person name="Murat C."/>
            <person name="Sun H."/>
            <person name="Tunlid A."/>
            <person name="Henrissat B."/>
            <person name="Grigoriev I.V."/>
            <person name="Hibbett D.S."/>
            <person name="Martin F."/>
            <person name="Nordberg H.P."/>
            <person name="Cantor M.N."/>
            <person name="Hua S.X."/>
        </authorList>
    </citation>
    <scope>NUCLEOTIDE SEQUENCE [LARGE SCALE GENOMIC DNA]</scope>
    <source>
        <strain evidence="7 8">Zn</strain>
    </source>
</reference>
<dbReference type="InterPro" id="IPR001356">
    <property type="entry name" value="HD"/>
</dbReference>
<dbReference type="Gene3D" id="1.10.10.60">
    <property type="entry name" value="Homeodomain-like"/>
    <property type="match status" value="1"/>
</dbReference>
<dbReference type="PANTHER" id="PTHR38166:SF1">
    <property type="entry name" value="C2H2-TYPE DOMAIN-CONTAINING PROTEIN"/>
    <property type="match status" value="1"/>
</dbReference>
<dbReference type="EMBL" id="KN832873">
    <property type="protein sequence ID" value="KIN03413.1"/>
    <property type="molecule type" value="Genomic_DNA"/>
</dbReference>
<dbReference type="GO" id="GO:0005634">
    <property type="term" value="C:nucleus"/>
    <property type="evidence" value="ECO:0007669"/>
    <property type="project" value="UniProtKB-SubCell"/>
</dbReference>
<dbReference type="Proteomes" id="UP000054321">
    <property type="component" value="Unassembled WGS sequence"/>
</dbReference>
<evidence type="ECO:0000256" key="4">
    <source>
        <dbReference type="PROSITE-ProRule" id="PRU00108"/>
    </source>
</evidence>
<feature type="DNA-binding region" description="Homeobox" evidence="4">
    <location>
        <begin position="399"/>
        <end position="434"/>
    </location>
</feature>
<keyword evidence="1 4" id="KW-0238">DNA-binding</keyword>
<dbReference type="Pfam" id="PF05920">
    <property type="entry name" value="Homeobox_KN"/>
    <property type="match status" value="1"/>
</dbReference>
<feature type="region of interest" description="Disordered" evidence="5">
    <location>
        <begin position="459"/>
        <end position="490"/>
    </location>
</feature>
<comment type="subcellular location">
    <subcellularLocation>
        <location evidence="4">Nucleus</location>
    </subcellularLocation>
</comment>
<keyword evidence="3 4" id="KW-0539">Nucleus</keyword>
<dbReference type="GO" id="GO:0003677">
    <property type="term" value="F:DNA binding"/>
    <property type="evidence" value="ECO:0007669"/>
    <property type="project" value="UniProtKB-UniRule"/>
</dbReference>
<dbReference type="SMART" id="SM00389">
    <property type="entry name" value="HOX"/>
    <property type="match status" value="1"/>
</dbReference>
<dbReference type="InterPro" id="IPR004875">
    <property type="entry name" value="DDE_SF_endonuclease_dom"/>
</dbReference>
<dbReference type="InterPro" id="IPR009057">
    <property type="entry name" value="Homeodomain-like_sf"/>
</dbReference>
<feature type="compositionally biased region" description="Low complexity" evidence="5">
    <location>
        <begin position="460"/>
        <end position="471"/>
    </location>
</feature>
<dbReference type="STRING" id="913774.A0A0C3DN03"/>
<evidence type="ECO:0000256" key="1">
    <source>
        <dbReference type="ARBA" id="ARBA00023125"/>
    </source>
</evidence>
<keyword evidence="2 4" id="KW-0371">Homeobox</keyword>
<dbReference type="SUPFAM" id="SSF46689">
    <property type="entry name" value="Homeodomain-like"/>
    <property type="match status" value="1"/>
</dbReference>
<feature type="compositionally biased region" description="Low complexity" evidence="5">
    <location>
        <begin position="479"/>
        <end position="488"/>
    </location>
</feature>
<name>A0A0C3DN03_OIDMZ</name>
<feature type="domain" description="Homeobox" evidence="6">
    <location>
        <begin position="397"/>
        <end position="433"/>
    </location>
</feature>
<protein>
    <recommendedName>
        <fullName evidence="6">Homeobox domain-containing protein</fullName>
    </recommendedName>
</protein>
<keyword evidence="8" id="KW-1185">Reference proteome</keyword>
<gene>
    <name evidence="7" type="ORF">OIDMADRAFT_177642</name>
</gene>
<dbReference type="PANTHER" id="PTHR38166">
    <property type="entry name" value="C2H2-TYPE DOMAIN-CONTAINING PROTEIN-RELATED"/>
    <property type="match status" value="1"/>
</dbReference>
<evidence type="ECO:0000256" key="5">
    <source>
        <dbReference type="SAM" id="MobiDB-lite"/>
    </source>
</evidence>
<accession>A0A0C3DN03</accession>
<dbReference type="InParanoid" id="A0A0C3DN03"/>
<evidence type="ECO:0000256" key="2">
    <source>
        <dbReference type="ARBA" id="ARBA00023155"/>
    </source>
</evidence>
<dbReference type="GO" id="GO:0006355">
    <property type="term" value="P:regulation of DNA-templated transcription"/>
    <property type="evidence" value="ECO:0007669"/>
    <property type="project" value="InterPro"/>
</dbReference>
<dbReference type="Pfam" id="PF03184">
    <property type="entry name" value="DDE_1"/>
    <property type="match status" value="1"/>
</dbReference>
<proteinExistence type="predicted"/>
<reference evidence="8" key="2">
    <citation type="submission" date="2015-01" db="EMBL/GenBank/DDBJ databases">
        <title>Evolutionary Origins and Diversification of the Mycorrhizal Mutualists.</title>
        <authorList>
            <consortium name="DOE Joint Genome Institute"/>
            <consortium name="Mycorrhizal Genomics Consortium"/>
            <person name="Kohler A."/>
            <person name="Kuo A."/>
            <person name="Nagy L.G."/>
            <person name="Floudas D."/>
            <person name="Copeland A."/>
            <person name="Barry K.W."/>
            <person name="Cichocki N."/>
            <person name="Veneault-Fourrey C."/>
            <person name="LaButti K."/>
            <person name="Lindquist E.A."/>
            <person name="Lipzen A."/>
            <person name="Lundell T."/>
            <person name="Morin E."/>
            <person name="Murat C."/>
            <person name="Riley R."/>
            <person name="Ohm R."/>
            <person name="Sun H."/>
            <person name="Tunlid A."/>
            <person name="Henrissat B."/>
            <person name="Grigoriev I.V."/>
            <person name="Hibbett D.S."/>
            <person name="Martin F."/>
        </authorList>
    </citation>
    <scope>NUCLEOTIDE SEQUENCE [LARGE SCALE GENOMIC DNA]</scope>
    <source>
        <strain evidence="8">Zn</strain>
    </source>
</reference>
<dbReference type="HOGENOM" id="CLU_324674_0_0_1"/>
<evidence type="ECO:0000313" key="7">
    <source>
        <dbReference type="EMBL" id="KIN03413.1"/>
    </source>
</evidence>
<dbReference type="PROSITE" id="PS50071">
    <property type="entry name" value="HOMEOBOX_2"/>
    <property type="match status" value="1"/>
</dbReference>
<dbReference type="OrthoDB" id="4738706at2759"/>
<evidence type="ECO:0000259" key="6">
    <source>
        <dbReference type="PROSITE" id="PS50071"/>
    </source>
</evidence>
<dbReference type="InterPro" id="IPR008422">
    <property type="entry name" value="KN_HD"/>
</dbReference>
<evidence type="ECO:0000256" key="3">
    <source>
        <dbReference type="ARBA" id="ARBA00023242"/>
    </source>
</evidence>
<organism evidence="7 8">
    <name type="scientific">Oidiodendron maius (strain Zn)</name>
    <dbReference type="NCBI Taxonomy" id="913774"/>
    <lineage>
        <taxon>Eukaryota</taxon>
        <taxon>Fungi</taxon>
        <taxon>Dikarya</taxon>
        <taxon>Ascomycota</taxon>
        <taxon>Pezizomycotina</taxon>
        <taxon>Leotiomycetes</taxon>
        <taxon>Leotiomycetes incertae sedis</taxon>
        <taxon>Myxotrichaceae</taxon>
        <taxon>Oidiodendron</taxon>
    </lineage>
</organism>
<dbReference type="AlphaFoldDB" id="A0A0C3DN03"/>
<dbReference type="CDD" id="cd00086">
    <property type="entry name" value="homeodomain"/>
    <property type="match status" value="1"/>
</dbReference>
<sequence length="889" mass="100665">MSAPLAALEAFDCMPPVVNTSGSMTVDVEDFNFDYFDDYFLWNSVSLEGVTYYGRIENASTEPLISTEFLLDDTAFAQDPITLSPCDSQALRSGNNSTFSPHYPTNWTKPLPLSISQGSPRVKKQSLACPFYQFKPGKYRTCWRYDLKRIEDVRQHIFREHAGPEFYCARCYKILADAVSRDTHIREGSCSIRGDHEFEGTTDGQREELRKPCEGKEVAEQWYHMWDILFPGQPLPKSPYVGINREEMDPTQPDLDLYSRNSINLQAGQAEATVDPAELITLCKAPESGDNVRVVHCRPRPECWELLDAPADFNNASNTAQNDGSSGSASNSKFELDLENVSNAQAIDIFMAKPQTQSSRKRKAKYGSTLPWSKRPSKLPLAAVTILDDWITAHKNDPYPTPAEFDHLVDQTGLTRKQVKTWLNNARARKLQHTPMETYITSSSDDEVASVEDIRRAAESMPSSFPDFSSFNQQRKGKAASASGSSAGPAFDQCPEARWAWPAKRGRKKHVRHRPYANSCARSASSAGSMVSLESAHSVDHHFGKMASPHGAGSLKSPKSLFQCTFCKIEIGEKSWKRHEESQHYNIREWMCMPNNSSVIWSHPTFGSCVFCGRSAPDHVTGIHSCHRIHECLARPKEERMFQRRDKFVQHVSQFHGTMLDESVIEAWESKGNDQIWKCGFCVLLAANRLLYYSTGDPEKSVSVRWTKAWIKRQSSYIDTLKSKPLSAKRLASYIIEDIEGYFKAFKRCKDYWGIQDKDIYNFDETGFQIGVSSGEKVLVPKDTQAVYTADPENKELITSVETINYGGRKVPPMIIFAGAYHLRRYFNNDLDGGITFARSSSGYSNDTLGLKYLEHFNYYTQSKSVGKYRMLIFDGYRSHLTQEFLDFC</sequence>